<protein>
    <recommendedName>
        <fullName evidence="4">DegV family protein</fullName>
    </recommendedName>
</protein>
<organism evidence="2 3">
    <name type="scientific">Vagococcus fluvialis bH819</name>
    <dbReference type="NCBI Taxonomy" id="1255619"/>
    <lineage>
        <taxon>Bacteria</taxon>
        <taxon>Bacillati</taxon>
        <taxon>Bacillota</taxon>
        <taxon>Bacilli</taxon>
        <taxon>Lactobacillales</taxon>
        <taxon>Enterococcaceae</taxon>
        <taxon>Vagococcus</taxon>
    </lineage>
</organism>
<dbReference type="PANTHER" id="PTHR33434">
    <property type="entry name" value="DEGV DOMAIN-CONTAINING PROTEIN DR_1986-RELATED"/>
    <property type="match status" value="1"/>
</dbReference>
<dbReference type="InterPro" id="IPR050270">
    <property type="entry name" value="DegV_domain_contain"/>
</dbReference>
<dbReference type="PROSITE" id="PS51482">
    <property type="entry name" value="DEGV"/>
    <property type="match status" value="1"/>
</dbReference>
<dbReference type="OrthoDB" id="5429275at2"/>
<evidence type="ECO:0000313" key="2">
    <source>
        <dbReference type="EMBL" id="SLM85712.1"/>
    </source>
</evidence>
<dbReference type="GO" id="GO:0008289">
    <property type="term" value="F:lipid binding"/>
    <property type="evidence" value="ECO:0007669"/>
    <property type="project" value="UniProtKB-KW"/>
</dbReference>
<accession>A0A1X6WNA9</accession>
<dbReference type="NCBIfam" id="TIGR00762">
    <property type="entry name" value="DegV"/>
    <property type="match status" value="1"/>
</dbReference>
<gene>
    <name evidence="2" type="ORF">FM121_06405</name>
</gene>
<sequence length="279" mass="30601">MTKIKIVTDSSCIIDSDRMKDLEINTISLSIMIDGTIYADQNELDKNEFIKMMENSPSLPKTSQPPIGEFIALYDELGKDGSEIISIHLTEKLSGTVNTARQAAQMSQSKVTVVDSDYIDQALGFQVYEAATLAKNGATMDQIVTRIEEVKNKTQLYIGVATLDNLVKGGRIGKLVGAVSGFLNMKVLCQLTNGELEVISKGRGNKTFTKWMSNLEEKLETYSINCLGFSEADGMDISLELKNSIIKVLPELKIPIIRTTPLVATHAGKGAFAVMFYTN</sequence>
<dbReference type="Pfam" id="PF02645">
    <property type="entry name" value="DegV"/>
    <property type="match status" value="1"/>
</dbReference>
<dbReference type="RefSeq" id="WP_086951352.1">
    <property type="nucleotide sequence ID" value="NZ_FWFD01000009.1"/>
</dbReference>
<keyword evidence="3" id="KW-1185">Reference proteome</keyword>
<dbReference type="InterPro" id="IPR003797">
    <property type="entry name" value="DegV"/>
</dbReference>
<evidence type="ECO:0000313" key="3">
    <source>
        <dbReference type="Proteomes" id="UP000195918"/>
    </source>
</evidence>
<dbReference type="SUPFAM" id="SSF82549">
    <property type="entry name" value="DAK1/DegV-like"/>
    <property type="match status" value="1"/>
</dbReference>
<dbReference type="EMBL" id="FWFD01000009">
    <property type="protein sequence ID" value="SLM85712.1"/>
    <property type="molecule type" value="Genomic_DNA"/>
</dbReference>
<name>A0A1X6WNA9_9ENTE</name>
<proteinExistence type="predicted"/>
<dbReference type="InterPro" id="IPR043168">
    <property type="entry name" value="DegV_C"/>
</dbReference>
<dbReference type="PANTHER" id="PTHR33434:SF8">
    <property type="entry name" value="DEGV DOMAIN-CONTAINING PROTEIN SPR1019"/>
    <property type="match status" value="1"/>
</dbReference>
<evidence type="ECO:0000256" key="1">
    <source>
        <dbReference type="ARBA" id="ARBA00023121"/>
    </source>
</evidence>
<reference evidence="3" key="1">
    <citation type="submission" date="2017-02" db="EMBL/GenBank/DDBJ databases">
        <authorList>
            <person name="Dridi B."/>
        </authorList>
    </citation>
    <scope>NUCLEOTIDE SEQUENCE [LARGE SCALE GENOMIC DNA]</scope>
    <source>
        <strain evidence="3">bH819</strain>
    </source>
</reference>
<dbReference type="AlphaFoldDB" id="A0A1X6WNA9"/>
<keyword evidence="1" id="KW-0446">Lipid-binding</keyword>
<dbReference type="Proteomes" id="UP000195918">
    <property type="component" value="Unassembled WGS sequence"/>
</dbReference>
<dbReference type="Gene3D" id="3.40.50.10170">
    <property type="match status" value="1"/>
</dbReference>
<dbReference type="Gene3D" id="3.30.1180.10">
    <property type="match status" value="1"/>
</dbReference>
<evidence type="ECO:0008006" key="4">
    <source>
        <dbReference type="Google" id="ProtNLM"/>
    </source>
</evidence>